<sequence length="243" mass="26820">MNDRSALLRPTDEDARRLARTLLRGARHVALAVLDPLTGGPFVSRVLLGTQPDGSLSILASRLSTHTKALLADPRLSILAGEPGKGDPLAHPRLTVQGLAEPVERDSAIHEAMRTRFLARHPKSKLYIDFPDFLFFRIIPEAASLNGGFGKAFLLEGEDFRISQNLRLPEGMSEAEAIQDLGYRGGTLPPHLHIFGGNRQRREMRIFALDAAGIDLFWGNSALRWEFSAPATTLEEVQQRLSI</sequence>
<proteinExistence type="predicted"/>
<dbReference type="RefSeq" id="WP_307156671.1">
    <property type="nucleotide sequence ID" value="NZ_JAUSWH010000002.1"/>
</dbReference>
<dbReference type="EMBL" id="JAUSWH010000002">
    <property type="protein sequence ID" value="MDQ0454452.1"/>
    <property type="molecule type" value="Genomic_DNA"/>
</dbReference>
<comment type="caution">
    <text evidence="2">The sequence shown here is derived from an EMBL/GenBank/DDBJ whole genome shotgun (WGS) entry which is preliminary data.</text>
</comment>
<dbReference type="InterPro" id="IPR012349">
    <property type="entry name" value="Split_barrel_FMN-bd"/>
</dbReference>
<evidence type="ECO:0000259" key="1">
    <source>
        <dbReference type="Pfam" id="PF13883"/>
    </source>
</evidence>
<name>A0ABU0I8B2_9HYPH</name>
<keyword evidence="3" id="KW-1185">Reference proteome</keyword>
<protein>
    <submittedName>
        <fullName evidence="2">Heme iron utilization protein</fullName>
    </submittedName>
</protein>
<dbReference type="PANTHER" id="PTHR13343:SF17">
    <property type="entry name" value="CELLULAR REPRESSOR OF E1A-STIMULATED GENES, ISOFORM A"/>
    <property type="match status" value="1"/>
</dbReference>
<dbReference type="InterPro" id="IPR037119">
    <property type="entry name" value="Haem_oxidase_HugZ-like_sf"/>
</dbReference>
<evidence type="ECO:0000313" key="2">
    <source>
        <dbReference type="EMBL" id="MDQ0454452.1"/>
    </source>
</evidence>
<dbReference type="Gene3D" id="2.30.110.10">
    <property type="entry name" value="Electron Transport, Fmn-binding Protein, Chain A"/>
    <property type="match status" value="1"/>
</dbReference>
<gene>
    <name evidence="2" type="ORF">QO005_000779</name>
</gene>
<dbReference type="Gene3D" id="3.20.180.10">
    <property type="entry name" value="PNP-oxidase-like"/>
    <property type="match status" value="1"/>
</dbReference>
<dbReference type="Proteomes" id="UP001235269">
    <property type="component" value="Unassembled WGS sequence"/>
</dbReference>
<organism evidence="2 3">
    <name type="scientific">Rhizobium paknamense</name>
    <dbReference type="NCBI Taxonomy" id="1206817"/>
    <lineage>
        <taxon>Bacteria</taxon>
        <taxon>Pseudomonadati</taxon>
        <taxon>Pseudomonadota</taxon>
        <taxon>Alphaproteobacteria</taxon>
        <taxon>Hyphomicrobiales</taxon>
        <taxon>Rhizobiaceae</taxon>
        <taxon>Rhizobium/Agrobacterium group</taxon>
        <taxon>Rhizobium</taxon>
    </lineage>
</organism>
<dbReference type="Pfam" id="PF13883">
    <property type="entry name" value="CREG_beta-barrel"/>
    <property type="match status" value="1"/>
</dbReference>
<dbReference type="InterPro" id="IPR055343">
    <property type="entry name" value="CREG_beta-barrel"/>
</dbReference>
<dbReference type="SUPFAM" id="SSF50475">
    <property type="entry name" value="FMN-binding split barrel"/>
    <property type="match status" value="1"/>
</dbReference>
<feature type="domain" description="CREG-like beta-barrel" evidence="1">
    <location>
        <begin position="10"/>
        <end position="154"/>
    </location>
</feature>
<evidence type="ECO:0000313" key="3">
    <source>
        <dbReference type="Proteomes" id="UP001235269"/>
    </source>
</evidence>
<accession>A0ABU0I8B2</accession>
<reference evidence="2 3" key="1">
    <citation type="submission" date="2023-07" db="EMBL/GenBank/DDBJ databases">
        <title>Genomic Encyclopedia of Type Strains, Phase IV (KMG-IV): sequencing the most valuable type-strain genomes for metagenomic binning, comparative biology and taxonomic classification.</title>
        <authorList>
            <person name="Goeker M."/>
        </authorList>
    </citation>
    <scope>NUCLEOTIDE SEQUENCE [LARGE SCALE GENOMIC DNA]</scope>
    <source>
        <strain evidence="2 3">DSM 100301</strain>
    </source>
</reference>
<dbReference type="PANTHER" id="PTHR13343">
    <property type="entry name" value="CREG1 PROTEIN"/>
    <property type="match status" value="1"/>
</dbReference>